<dbReference type="GeneID" id="106168491"/>
<dbReference type="STRING" id="7574.A0A1S3IXU7"/>
<dbReference type="AlphaFoldDB" id="A0A1S3IXU7"/>
<evidence type="ECO:0000256" key="6">
    <source>
        <dbReference type="ARBA" id="ARBA00022490"/>
    </source>
</evidence>
<dbReference type="Gene3D" id="1.10.10.10">
    <property type="entry name" value="Winged helix-like DNA-binding domain superfamily/Winged helix DNA-binding domain"/>
    <property type="match status" value="2"/>
</dbReference>
<keyword evidence="11" id="KW-1185">Reference proteome</keyword>
<evidence type="ECO:0000256" key="7">
    <source>
        <dbReference type="ARBA" id="ARBA00022753"/>
    </source>
</evidence>
<evidence type="ECO:0000256" key="10">
    <source>
        <dbReference type="PIRNR" id="PIRNR017215"/>
    </source>
</evidence>
<dbReference type="InterPro" id="IPR016689">
    <property type="entry name" value="ESCRT-2_cplx_Snf8"/>
</dbReference>
<gene>
    <name evidence="12" type="primary">LOC106168491</name>
</gene>
<accession>A0A1S3IXU7</accession>
<name>A0A1S3IXU7_LINAN</name>
<comment type="subunit">
    <text evidence="10">Component of the endosomal sorting complex required for transport II (ESCRT-II).</text>
</comment>
<protein>
    <recommendedName>
        <fullName evidence="4 10">Vacuolar-sorting protein SNF8</fullName>
    </recommendedName>
</protein>
<evidence type="ECO:0000256" key="9">
    <source>
        <dbReference type="ARBA" id="ARBA00023136"/>
    </source>
</evidence>
<dbReference type="FunFam" id="1.10.10.10:FF:000397">
    <property type="entry name" value="Vacuolar-sorting protein SNF8"/>
    <property type="match status" value="1"/>
</dbReference>
<keyword evidence="9" id="KW-0472">Membrane</keyword>
<dbReference type="Proteomes" id="UP000085678">
    <property type="component" value="Unplaced"/>
</dbReference>
<keyword evidence="6" id="KW-0963">Cytoplasm</keyword>
<evidence type="ECO:0000313" key="11">
    <source>
        <dbReference type="Proteomes" id="UP000085678"/>
    </source>
</evidence>
<evidence type="ECO:0000256" key="4">
    <source>
        <dbReference type="ARBA" id="ARBA00017052"/>
    </source>
</evidence>
<dbReference type="Gene3D" id="6.10.140.180">
    <property type="match status" value="1"/>
</dbReference>
<dbReference type="InterPro" id="IPR036390">
    <property type="entry name" value="WH_DNA-bd_sf"/>
</dbReference>
<sequence>MRRRGIGMGAIKNKNLAQARFKDKGSELAEDQLNQMSKQLDVFRTHLEDFAAKHKDDIRKDPQFRKHFQEMCATIGVDPLASGKGFWAEMLGVGDFYYELGVQIVEVCLATSHRNGGLMDLEELRQKLLSTRGKRKQEISIDDLMRAIKKLKVLGNGFTVIPVGGRYLVQSVPGELSMDHTAVLQLAEDTGYVSMSMIRDRLKWGEERSHRAVDYMLKEGLAWVDDQAPQEKHFWFPALFSNLDQE</sequence>
<dbReference type="FunCoup" id="A0A1S3IXU7">
    <property type="interactions" value="1135"/>
</dbReference>
<dbReference type="GO" id="GO:0043328">
    <property type="term" value="P:protein transport to vacuole involved in ubiquitin-dependent protein catabolic process via the multivesicular body sorting pathway"/>
    <property type="evidence" value="ECO:0007669"/>
    <property type="project" value="TreeGrafter"/>
</dbReference>
<dbReference type="SUPFAM" id="SSF46785">
    <property type="entry name" value="Winged helix' DNA-binding domain"/>
    <property type="match status" value="2"/>
</dbReference>
<evidence type="ECO:0000313" key="12">
    <source>
        <dbReference type="RefSeq" id="XP_013403020.1"/>
    </source>
</evidence>
<dbReference type="PANTHER" id="PTHR12806">
    <property type="entry name" value="EAP30 SUBUNIT OF ELL COMPLEX"/>
    <property type="match status" value="1"/>
</dbReference>
<comment type="subcellular location">
    <subcellularLocation>
        <location evidence="2">Cytoplasm</location>
    </subcellularLocation>
    <subcellularLocation>
        <location evidence="1">Endosome membrane</location>
        <topology evidence="1">Peripheral membrane protein</topology>
    </subcellularLocation>
</comment>
<dbReference type="PANTHER" id="PTHR12806:SF0">
    <property type="entry name" value="VACUOLAR-SORTING PROTEIN SNF8"/>
    <property type="match status" value="1"/>
</dbReference>
<dbReference type="OMA" id="QIVEVCM"/>
<reference evidence="12" key="1">
    <citation type="submission" date="2025-08" db="UniProtKB">
        <authorList>
            <consortium name="RefSeq"/>
        </authorList>
    </citation>
    <scope>IDENTIFICATION</scope>
    <source>
        <tissue evidence="12">Gonads</tissue>
    </source>
</reference>
<dbReference type="InterPro" id="IPR040608">
    <property type="entry name" value="Snf8/Vps36"/>
</dbReference>
<comment type="similarity">
    <text evidence="3 10">Belongs to the SNF8 family.</text>
</comment>
<dbReference type="KEGG" id="lak:106168491"/>
<dbReference type="Pfam" id="PF04157">
    <property type="entry name" value="EAP30"/>
    <property type="match status" value="1"/>
</dbReference>
<dbReference type="OrthoDB" id="283883at2759"/>
<dbReference type="GO" id="GO:0000814">
    <property type="term" value="C:ESCRT II complex"/>
    <property type="evidence" value="ECO:0007669"/>
    <property type="project" value="UniProtKB-UniRule"/>
</dbReference>
<evidence type="ECO:0000256" key="2">
    <source>
        <dbReference type="ARBA" id="ARBA00004496"/>
    </source>
</evidence>
<evidence type="ECO:0000256" key="1">
    <source>
        <dbReference type="ARBA" id="ARBA00004481"/>
    </source>
</evidence>
<dbReference type="FunFam" id="1.10.10.10:FF:000085">
    <property type="entry name" value="Vacuolar-sorting protein SNF8"/>
    <property type="match status" value="1"/>
</dbReference>
<evidence type="ECO:0000256" key="5">
    <source>
        <dbReference type="ARBA" id="ARBA00022448"/>
    </source>
</evidence>
<dbReference type="PIRSF" id="PIRSF017215">
    <property type="entry name" value="ESCRT2_Vps22"/>
    <property type="match status" value="1"/>
</dbReference>
<dbReference type="InterPro" id="IPR036388">
    <property type="entry name" value="WH-like_DNA-bd_sf"/>
</dbReference>
<evidence type="ECO:0000256" key="3">
    <source>
        <dbReference type="ARBA" id="ARBA00009834"/>
    </source>
</evidence>
<dbReference type="RefSeq" id="XP_013403020.1">
    <property type="nucleotide sequence ID" value="XM_013547566.1"/>
</dbReference>
<keyword evidence="7" id="KW-0967">Endosome</keyword>
<organism evidence="11 12">
    <name type="scientific">Lingula anatina</name>
    <name type="common">Brachiopod</name>
    <name type="synonym">Lingula unguis</name>
    <dbReference type="NCBI Taxonomy" id="7574"/>
    <lineage>
        <taxon>Eukaryota</taxon>
        <taxon>Metazoa</taxon>
        <taxon>Spiralia</taxon>
        <taxon>Lophotrochozoa</taxon>
        <taxon>Brachiopoda</taxon>
        <taxon>Linguliformea</taxon>
        <taxon>Lingulata</taxon>
        <taxon>Lingulida</taxon>
        <taxon>Linguloidea</taxon>
        <taxon>Lingulidae</taxon>
        <taxon>Lingula</taxon>
    </lineage>
</organism>
<keyword evidence="8 10" id="KW-0653">Protein transport</keyword>
<evidence type="ECO:0000256" key="8">
    <source>
        <dbReference type="ARBA" id="ARBA00022927"/>
    </source>
</evidence>
<comment type="function">
    <text evidence="10">Component of the endosomal sorting complex required for transport II (ESCRT-II), which is required for multivesicular body (MVB) formation and sorting of endosomal cargo proteins into MVBs.</text>
</comment>
<keyword evidence="5 10" id="KW-0813">Transport</keyword>
<dbReference type="InParanoid" id="A0A1S3IXU7"/>
<proteinExistence type="inferred from homology"/>